<keyword evidence="3" id="KW-1185">Reference proteome</keyword>
<dbReference type="RefSeq" id="WP_073323519.1">
    <property type="nucleotide sequence ID" value="NZ_FQWD01000004.1"/>
</dbReference>
<evidence type="ECO:0000259" key="1">
    <source>
        <dbReference type="Pfam" id="PF01575"/>
    </source>
</evidence>
<dbReference type="PANTHER" id="PTHR42993">
    <property type="entry name" value="MAOC-LIKE DEHYDRATASE DOMAIN-CONTAINING PROTEIN"/>
    <property type="match status" value="1"/>
</dbReference>
<dbReference type="SUPFAM" id="SSF54637">
    <property type="entry name" value="Thioesterase/thiol ester dehydrase-isomerase"/>
    <property type="match status" value="1"/>
</dbReference>
<feature type="domain" description="MaoC-like" evidence="1">
    <location>
        <begin position="13"/>
        <end position="121"/>
    </location>
</feature>
<protein>
    <submittedName>
        <fullName evidence="2">Acyl dehydratase</fullName>
    </submittedName>
</protein>
<dbReference type="InterPro" id="IPR029069">
    <property type="entry name" value="HotDog_dom_sf"/>
</dbReference>
<evidence type="ECO:0000313" key="2">
    <source>
        <dbReference type="EMBL" id="SHG69756.1"/>
    </source>
</evidence>
<gene>
    <name evidence="2" type="ORF">SAMN05216361_2829</name>
</gene>
<organism evidence="2 3">
    <name type="scientific">Marisediminitalea aggregata</name>
    <dbReference type="NCBI Taxonomy" id="634436"/>
    <lineage>
        <taxon>Bacteria</taxon>
        <taxon>Pseudomonadati</taxon>
        <taxon>Pseudomonadota</taxon>
        <taxon>Gammaproteobacteria</taxon>
        <taxon>Alteromonadales</taxon>
        <taxon>Alteromonadaceae</taxon>
        <taxon>Marisediminitalea</taxon>
    </lineage>
</organism>
<dbReference type="PANTHER" id="PTHR42993:SF1">
    <property type="entry name" value="MAOC-LIKE DEHYDRATASE DOMAIN-CONTAINING PROTEIN"/>
    <property type="match status" value="1"/>
</dbReference>
<reference evidence="3" key="1">
    <citation type="submission" date="2016-11" db="EMBL/GenBank/DDBJ databases">
        <authorList>
            <person name="Varghese N."/>
            <person name="Submissions S."/>
        </authorList>
    </citation>
    <scope>NUCLEOTIDE SEQUENCE [LARGE SCALE GENOMIC DNA]</scope>
    <source>
        <strain evidence="3">CGMCC 1.8995</strain>
    </source>
</reference>
<evidence type="ECO:0000313" key="3">
    <source>
        <dbReference type="Proteomes" id="UP000184520"/>
    </source>
</evidence>
<proteinExistence type="predicted"/>
<dbReference type="OrthoDB" id="9801735at2"/>
<dbReference type="EMBL" id="FQWD01000004">
    <property type="protein sequence ID" value="SHG69756.1"/>
    <property type="molecule type" value="Genomic_DNA"/>
</dbReference>
<dbReference type="Pfam" id="PF01575">
    <property type="entry name" value="MaoC_dehydratas"/>
    <property type="match status" value="1"/>
</dbReference>
<name>A0A1M5LXM4_9ALTE</name>
<accession>A0A1M5LXM4</accession>
<dbReference type="InterPro" id="IPR002539">
    <property type="entry name" value="MaoC-like_dom"/>
</dbReference>
<dbReference type="Gene3D" id="3.10.129.10">
    <property type="entry name" value="Hotdog Thioesterase"/>
    <property type="match status" value="1"/>
</dbReference>
<dbReference type="STRING" id="634436.SAMN05216361_2829"/>
<sequence>MMNFESVDALDKHVGKALGVSPWFNLSQQQVNAFADTTLDFQGIHLNADAARASGFDAPIAHGYLLLALLPHLAQQVYSVDGMTSKINYGLDRCRFITPVPADAEVRASFALVEVLHKPKGIQLTVDAELQIRDHDKPAVVARTLALLIP</sequence>
<dbReference type="Proteomes" id="UP000184520">
    <property type="component" value="Unassembled WGS sequence"/>
</dbReference>
<dbReference type="AlphaFoldDB" id="A0A1M5LXM4"/>